<dbReference type="SUPFAM" id="SSF52540">
    <property type="entry name" value="P-loop containing nucleoside triphosphate hydrolases"/>
    <property type="match status" value="1"/>
</dbReference>
<dbReference type="HOGENOM" id="CLU_064400_3_0_2"/>
<gene>
    <name evidence="8" type="primary">tdk</name>
    <name evidence="11" type="ordered locus">TUZN_0854</name>
</gene>
<comment type="subcellular location">
    <subcellularLocation>
        <location evidence="8">Cytoplasm</location>
    </subcellularLocation>
</comment>
<reference evidence="11 12" key="1">
    <citation type="journal article" date="2011" name="J. Bacteriol.">
        <title>Complete genome sequence of the thermoacidophilic crenarchaeon Thermoproteus uzoniensis 768-20.</title>
        <authorList>
            <person name="Mardanov A.V."/>
            <person name="Gumerov V.M."/>
            <person name="Beletsky A.V."/>
            <person name="Prokofeva M.I."/>
            <person name="Bonch-Osmolovskaya E.A."/>
            <person name="Ravin N.V."/>
            <person name="Skryabin K.G."/>
        </authorList>
    </citation>
    <scope>NUCLEOTIDE SEQUENCE [LARGE SCALE GENOMIC DNA]</scope>
    <source>
        <strain evidence="11 12">768-20</strain>
    </source>
</reference>
<feature type="binding site" evidence="8">
    <location>
        <position position="177"/>
    </location>
    <ligand>
        <name>Zn(2+)</name>
        <dbReference type="ChEBI" id="CHEBI:29105"/>
    </ligand>
</feature>
<dbReference type="GO" id="GO:0008270">
    <property type="term" value="F:zinc ion binding"/>
    <property type="evidence" value="ECO:0007669"/>
    <property type="project" value="UniProtKB-UniRule"/>
</dbReference>
<keyword evidence="3 8" id="KW-0237">DNA synthesis</keyword>
<dbReference type="HAMAP" id="MF_00124">
    <property type="entry name" value="Thymidine_kinase"/>
    <property type="match status" value="1"/>
</dbReference>
<evidence type="ECO:0000256" key="2">
    <source>
        <dbReference type="ARBA" id="ARBA00012118"/>
    </source>
</evidence>
<reference key="2">
    <citation type="submission" date="2011-03" db="EMBL/GenBank/DDBJ databases">
        <title>Complete genome sequence of the thermoacidophilic crenarchaeon Thermoproteus uzoniensis 768-20.</title>
        <authorList>
            <person name="Mardanov A.V."/>
            <person name="Gumerov V.M."/>
            <person name="Beletsky A.V."/>
            <person name="Prokofeva M.I."/>
            <person name="Bonch-Osmolovskaya E.A."/>
            <person name="Ravin N.V."/>
            <person name="Skryabin K.G."/>
        </authorList>
    </citation>
    <scope>NUCLEOTIDE SEQUENCE</scope>
    <source>
        <strain>768-20</strain>
    </source>
</reference>
<dbReference type="STRING" id="999630.TUZN_0854"/>
<feature type="active site" description="Proton acceptor" evidence="8 9">
    <location>
        <position position="84"/>
    </location>
</feature>
<dbReference type="InterPro" id="IPR027417">
    <property type="entry name" value="P-loop_NTPase"/>
</dbReference>
<dbReference type="SUPFAM" id="SSF57716">
    <property type="entry name" value="Glucocorticoid receptor-like (DNA-binding domain)"/>
    <property type="match status" value="1"/>
</dbReference>
<keyword evidence="8" id="KW-0479">Metal-binding</keyword>
<evidence type="ECO:0000313" key="11">
    <source>
        <dbReference type="EMBL" id="AEA12340.1"/>
    </source>
</evidence>
<feature type="binding site" evidence="10">
    <location>
        <position position="173"/>
    </location>
    <ligand>
        <name>substrate</name>
    </ligand>
</feature>
<evidence type="ECO:0000256" key="3">
    <source>
        <dbReference type="ARBA" id="ARBA00022634"/>
    </source>
</evidence>
<evidence type="ECO:0000313" key="12">
    <source>
        <dbReference type="Proteomes" id="UP000008138"/>
    </source>
</evidence>
<dbReference type="KEGG" id="tuz:TUZN_0854"/>
<dbReference type="Gene3D" id="3.40.50.300">
    <property type="entry name" value="P-loop containing nucleotide triphosphate hydrolases"/>
    <property type="match status" value="1"/>
</dbReference>
<dbReference type="RefSeq" id="WP_013679676.1">
    <property type="nucleotide sequence ID" value="NC_015315.1"/>
</dbReference>
<keyword evidence="8" id="KW-0963">Cytoplasm</keyword>
<dbReference type="eggNOG" id="arCOG04798">
    <property type="taxonomic scope" value="Archaea"/>
</dbReference>
<dbReference type="InterPro" id="IPR020633">
    <property type="entry name" value="Thymidine_kinase_CS"/>
</dbReference>
<keyword evidence="12" id="KW-1185">Reference proteome</keyword>
<dbReference type="Pfam" id="PF00265">
    <property type="entry name" value="TK"/>
    <property type="match status" value="1"/>
</dbReference>
<dbReference type="GO" id="GO:0005524">
    <property type="term" value="F:ATP binding"/>
    <property type="evidence" value="ECO:0007669"/>
    <property type="project" value="UniProtKB-UniRule"/>
</dbReference>
<dbReference type="GO" id="GO:0046104">
    <property type="term" value="P:thymidine metabolic process"/>
    <property type="evidence" value="ECO:0007669"/>
    <property type="project" value="TreeGrafter"/>
</dbReference>
<dbReference type="NCBIfam" id="NF003296">
    <property type="entry name" value="PRK04296.1-1"/>
    <property type="match status" value="1"/>
</dbReference>
<keyword evidence="6 8" id="KW-0418">Kinase</keyword>
<feature type="binding site" evidence="8">
    <location>
        <position position="139"/>
    </location>
    <ligand>
        <name>Zn(2+)</name>
        <dbReference type="ChEBI" id="CHEBI:29105"/>
    </ligand>
</feature>
<dbReference type="PROSITE" id="PS00603">
    <property type="entry name" value="TK_CELLULAR_TYPE"/>
    <property type="match status" value="1"/>
</dbReference>
<keyword evidence="7 8" id="KW-0067">ATP-binding</keyword>
<feature type="binding site" evidence="10">
    <location>
        <begin position="165"/>
        <end position="168"/>
    </location>
    <ligand>
        <name>substrate</name>
    </ligand>
</feature>
<protein>
    <recommendedName>
        <fullName evidence="2 8">Thymidine kinase</fullName>
        <ecNumber evidence="2 8">2.7.1.21</ecNumber>
    </recommendedName>
</protein>
<comment type="catalytic activity">
    <reaction evidence="8">
        <text>thymidine + ATP = dTMP + ADP + H(+)</text>
        <dbReference type="Rhea" id="RHEA:19129"/>
        <dbReference type="ChEBI" id="CHEBI:15378"/>
        <dbReference type="ChEBI" id="CHEBI:17748"/>
        <dbReference type="ChEBI" id="CHEBI:30616"/>
        <dbReference type="ChEBI" id="CHEBI:63528"/>
        <dbReference type="ChEBI" id="CHEBI:456216"/>
        <dbReference type="EC" id="2.7.1.21"/>
    </reaction>
</comment>
<comment type="similarity">
    <text evidence="1 8">Belongs to the thymidine kinase family.</text>
</comment>
<dbReference type="EC" id="2.7.1.21" evidence="2 8"/>
<evidence type="ECO:0000256" key="8">
    <source>
        <dbReference type="HAMAP-Rule" id="MF_00124"/>
    </source>
</evidence>
<feature type="binding site" evidence="8">
    <location>
        <position position="180"/>
    </location>
    <ligand>
        <name>Zn(2+)</name>
        <dbReference type="ChEBI" id="CHEBI:29105"/>
    </ligand>
</feature>
<keyword evidence="5 8" id="KW-0547">Nucleotide-binding</keyword>
<evidence type="ECO:0000256" key="9">
    <source>
        <dbReference type="PIRSR" id="PIRSR035805-1"/>
    </source>
</evidence>
<evidence type="ECO:0000256" key="10">
    <source>
        <dbReference type="PIRSR" id="PIRSR035805-2"/>
    </source>
</evidence>
<evidence type="ECO:0000256" key="5">
    <source>
        <dbReference type="ARBA" id="ARBA00022741"/>
    </source>
</evidence>
<comment type="subunit">
    <text evidence="8">Homotetramer.</text>
</comment>
<name>F2L5G9_THEU7</name>
<feature type="binding site" evidence="8">
    <location>
        <begin position="83"/>
        <end position="86"/>
    </location>
    <ligand>
        <name>ATP</name>
        <dbReference type="ChEBI" id="CHEBI:30616"/>
    </ligand>
</feature>
<accession>F2L5G9</accession>
<dbReference type="EMBL" id="CP002590">
    <property type="protein sequence ID" value="AEA12340.1"/>
    <property type="molecule type" value="Genomic_DNA"/>
</dbReference>
<dbReference type="Proteomes" id="UP000008138">
    <property type="component" value="Chromosome"/>
</dbReference>
<dbReference type="PANTHER" id="PTHR11441:SF0">
    <property type="entry name" value="THYMIDINE KINASE, CYTOSOLIC"/>
    <property type="match status" value="1"/>
</dbReference>
<dbReference type="OrthoDB" id="372131at2157"/>
<feature type="binding site" evidence="8">
    <location>
        <position position="142"/>
    </location>
    <ligand>
        <name>Zn(2+)</name>
        <dbReference type="ChEBI" id="CHEBI:29105"/>
    </ligand>
</feature>
<keyword evidence="8" id="KW-0862">Zinc</keyword>
<evidence type="ECO:0000256" key="1">
    <source>
        <dbReference type="ARBA" id="ARBA00007587"/>
    </source>
</evidence>
<proteinExistence type="inferred from homology"/>
<dbReference type="GO" id="GO:0004797">
    <property type="term" value="F:thymidine kinase activity"/>
    <property type="evidence" value="ECO:0007669"/>
    <property type="project" value="UniProtKB-UniRule"/>
</dbReference>
<sequence length="192" mass="20631">MLVAIVGPMFAGKTTELIRRVERQIIAGRSAAVFKPSIDSRYDALSVAAHNGLRLKAFVVPPDESGVAAIAEEGERYDVVAVDEVQFFPPSLAEALDRLAYGRLVIAAGLNLDYRGEPFETTMRIMAYADKVVSLTAVCKVCGRPATRTQRLIGGRPAPADGPRILVGGGETYEARCRRHHIVPGRTAGGGR</sequence>
<keyword evidence="4 8" id="KW-0808">Transferase</keyword>
<dbReference type="PANTHER" id="PTHR11441">
    <property type="entry name" value="THYMIDINE KINASE"/>
    <property type="match status" value="1"/>
</dbReference>
<dbReference type="PIRSF" id="PIRSF035805">
    <property type="entry name" value="TK_cell"/>
    <property type="match status" value="1"/>
</dbReference>
<feature type="binding site" evidence="8">
    <location>
        <begin position="7"/>
        <end position="14"/>
    </location>
    <ligand>
        <name>ATP</name>
        <dbReference type="ChEBI" id="CHEBI:30616"/>
    </ligand>
</feature>
<dbReference type="GeneID" id="10360389"/>
<dbReference type="InterPro" id="IPR001267">
    <property type="entry name" value="Thymidine_kinase"/>
</dbReference>
<organism evidence="11 12">
    <name type="scientific">Thermoproteus uzoniensis (strain 768-20)</name>
    <dbReference type="NCBI Taxonomy" id="999630"/>
    <lineage>
        <taxon>Archaea</taxon>
        <taxon>Thermoproteota</taxon>
        <taxon>Thermoprotei</taxon>
        <taxon>Thermoproteales</taxon>
        <taxon>Thermoproteaceae</taxon>
        <taxon>Thermoproteus</taxon>
    </lineage>
</organism>
<evidence type="ECO:0000256" key="4">
    <source>
        <dbReference type="ARBA" id="ARBA00022679"/>
    </source>
</evidence>
<evidence type="ECO:0000256" key="6">
    <source>
        <dbReference type="ARBA" id="ARBA00022777"/>
    </source>
</evidence>
<dbReference type="GO" id="GO:0071897">
    <property type="term" value="P:DNA biosynthetic process"/>
    <property type="evidence" value="ECO:0007669"/>
    <property type="project" value="UniProtKB-KW"/>
</dbReference>
<evidence type="ECO:0000256" key="7">
    <source>
        <dbReference type="ARBA" id="ARBA00022840"/>
    </source>
</evidence>
<dbReference type="Gene3D" id="3.30.60.20">
    <property type="match status" value="1"/>
</dbReference>
<dbReference type="GO" id="GO:0005737">
    <property type="term" value="C:cytoplasm"/>
    <property type="evidence" value="ECO:0007669"/>
    <property type="project" value="UniProtKB-SubCell"/>
</dbReference>
<dbReference type="AlphaFoldDB" id="F2L5G9"/>